<gene>
    <name evidence="1" type="ORF">LCGC14_1900250</name>
</gene>
<proteinExistence type="predicted"/>
<dbReference type="EMBL" id="LAZR01019888">
    <property type="protein sequence ID" value="KKL90885.1"/>
    <property type="molecule type" value="Genomic_DNA"/>
</dbReference>
<sequence length="102" mass="11876">MKDRIAREQFSEERDNRRFEDAGLQNQINRIYKYLYQPGLSYLSTGPPTIPTQLRDINERIDRILEHLGLEEINVPAKESKIKLIVKPNTGPTVEGKYDEGF</sequence>
<accession>A0A0F9IAR1</accession>
<name>A0A0F9IAR1_9ZZZZ</name>
<comment type="caution">
    <text evidence="1">The sequence shown here is derived from an EMBL/GenBank/DDBJ whole genome shotgun (WGS) entry which is preliminary data.</text>
</comment>
<evidence type="ECO:0000313" key="1">
    <source>
        <dbReference type="EMBL" id="KKL90885.1"/>
    </source>
</evidence>
<dbReference type="AlphaFoldDB" id="A0A0F9IAR1"/>
<organism evidence="1">
    <name type="scientific">marine sediment metagenome</name>
    <dbReference type="NCBI Taxonomy" id="412755"/>
    <lineage>
        <taxon>unclassified sequences</taxon>
        <taxon>metagenomes</taxon>
        <taxon>ecological metagenomes</taxon>
    </lineage>
</organism>
<reference evidence="1" key="1">
    <citation type="journal article" date="2015" name="Nature">
        <title>Complex archaea that bridge the gap between prokaryotes and eukaryotes.</title>
        <authorList>
            <person name="Spang A."/>
            <person name="Saw J.H."/>
            <person name="Jorgensen S.L."/>
            <person name="Zaremba-Niedzwiedzka K."/>
            <person name="Martijn J."/>
            <person name="Lind A.E."/>
            <person name="van Eijk R."/>
            <person name="Schleper C."/>
            <person name="Guy L."/>
            <person name="Ettema T.J."/>
        </authorList>
    </citation>
    <scope>NUCLEOTIDE SEQUENCE</scope>
</reference>
<protein>
    <submittedName>
        <fullName evidence="1">Uncharacterized protein</fullName>
    </submittedName>
</protein>